<dbReference type="Pfam" id="PF18741">
    <property type="entry name" value="MTES_1575"/>
    <property type="match status" value="1"/>
</dbReference>
<dbReference type="CDD" id="cd18808">
    <property type="entry name" value="SF1_C_Upf1"/>
    <property type="match status" value="1"/>
</dbReference>
<evidence type="ECO:0000259" key="3">
    <source>
        <dbReference type="Pfam" id="PF13087"/>
    </source>
</evidence>
<dbReference type="InterPro" id="IPR041677">
    <property type="entry name" value="DNA2/NAM7_AAA_11"/>
</dbReference>
<feature type="domain" description="DNA2/NAM7 helicase helicase" evidence="2">
    <location>
        <begin position="1222"/>
        <end position="1262"/>
    </location>
</feature>
<dbReference type="InterPro" id="IPR011335">
    <property type="entry name" value="Restrct_endonuc-II-like"/>
</dbReference>
<dbReference type="OrthoDB" id="9757917at2"/>
<dbReference type="FunFam" id="3.40.960.10:FF:000002">
    <property type="entry name" value="DNA helicase related protein"/>
    <property type="match status" value="1"/>
</dbReference>
<proteinExistence type="predicted"/>
<dbReference type="PANTHER" id="PTHR10887">
    <property type="entry name" value="DNA2/NAM7 HELICASE FAMILY"/>
    <property type="match status" value="1"/>
</dbReference>
<dbReference type="SUPFAM" id="SSF52540">
    <property type="entry name" value="P-loop containing nucleoside triphosphate hydrolases"/>
    <property type="match status" value="1"/>
</dbReference>
<dbReference type="EMBL" id="NNRJ01000051">
    <property type="protein sequence ID" value="OYR14934.1"/>
    <property type="molecule type" value="Genomic_DNA"/>
</dbReference>
<evidence type="ECO:0000259" key="4">
    <source>
        <dbReference type="Pfam" id="PF18741"/>
    </source>
</evidence>
<dbReference type="InterPro" id="IPR041679">
    <property type="entry name" value="DNA2/NAM7-like_C"/>
</dbReference>
<accession>A0A256FJB6</accession>
<dbReference type="Proteomes" id="UP000215590">
    <property type="component" value="Unassembled WGS sequence"/>
</dbReference>
<dbReference type="Gene3D" id="3.40.960.10">
    <property type="entry name" value="VSR Endonuclease"/>
    <property type="match status" value="1"/>
</dbReference>
<feature type="domain" description="DNA2/NAM7 helicase helicase" evidence="2">
    <location>
        <begin position="326"/>
        <end position="389"/>
    </location>
</feature>
<name>A0A256FJB6_9HYPH</name>
<dbReference type="InterPro" id="IPR025103">
    <property type="entry name" value="DUF4011"/>
</dbReference>
<dbReference type="Gene3D" id="3.40.50.300">
    <property type="entry name" value="P-loop containing nucleotide triphosphate hydrolases"/>
    <property type="match status" value="3"/>
</dbReference>
<dbReference type="Pfam" id="PF11784">
    <property type="entry name" value="DUF3320"/>
    <property type="match status" value="1"/>
</dbReference>
<sequence>MDQQRSESANLAENSAFSGSLSIEDKIERARTELLDLSARNRLLNVPRFSKSAKTVDIVDEKAAEVFRILVTDGKAMTFLAGAKGREKTGEDADGEELIELALPDDDERDEQGKLVRHSDTKLQTKMTPNALQKRLLDLYFDARTLEEEQGVNILFLGLGTLKWIDPNNKENIRYAPLILVPVILERGTAGERFKLRARQDDFSSNLSLEALLDRVHAIKMPEFEATDDFSFEDYAQRIASCIAVKPGWSVQPDDIVLGFFSFAKFLMYRDLDPALWPDHAKFTDTPLIRSLVSDGFERDDDLISDEANIDAVIQPSEMTHIVDADSSQSAAIHEVKRGKNLVIQGPPGTGKSQTIANIIASAVADGKTVLFVAEKMAALEVVKRRLDAAGVGEACLELHSNKANKKAVLHDLQKTWDLGSPRGNFDGAIDNVLLDLRDKLNDHPKRLHHLYEPYRLSAYTVIGHLSRLRREGMAPSDIELHNAVEWTPGHRDEVSKLLMELAERIRDIGLPSQHPWRGVGITGISPLDLERLAVRIQNSSTAFSELLERMQKTTTALQHADVVDLQDYQNCKKLADRLASCPDTITNEALSNDAWANSITDIASLVQDGKKLANVAERINEILKSEAWEYEPAGLVSQFSRVPANFSDAAFTTVEQLRTLLPRLLTAVRSLQALLGIDGIGSLASIERMVVIGQRVANAPDASPDAFVAAIWERGLDQASDLAEAVATLQNARSELTGKVTDHAWEVDLVAARTALAVHGKRTLKFLSGDWRSARSLLKTVLVGEPSVDEALRILDVLQKGKQARSTIRDGDALGRSAFGADWRGEKTDPKPLEDLVLWMRSLRGVSTEARQIASRLSNKAAVGTSAEQVQGILEEARRLTHTMWLELSDKTQILFPGATGAEDAHLSQVLRLVDELGQAEQEAKTLLKRDLATAGERSKIFQVLGLALDLKAKVDGQGTLLASAFGQRWEGIGSDWDALSLLVDWVQQNADIRPLAATIADRGDLARKTGATLDDAGTWVGEFSAILDYLQTDPETLFGANRVEEVPCSELQERLQVWLTSQEQLSKWTAYRNRANAANDAGAELIVERMEDGRVSPDGVMSYFEMAFYEAILRDQHRHDPELARFDGEVHGRLVNEFARLDMDRMGLSRLEVVRSHHKRIPGKSGVGPVGVLRSEMARRRGHMPIRQLMTRAAPAIQALKPVIMMSPLSIAQFLPPAQLTFDLLVMDEASQIQPVDAIGAVARARQVVVVGDERQLPPTRFFSKMTSSGSEDDDELEGAQVSDIESILGLFSARGLPEKMLRWHYRSRHQSLIAVSNSEFYENKLFIVPSPYTLEAGMGLRFHQVPGGTFEEGVNKTEAKAVAKAIIKHALENPNLSLGVATFSIKQRREIQDQLEILRRLNPETEAFFHSHPTEPFFIKNLENLQGDERDVIFISVAYARNAQGYMGMRFGPLGAEGGERRLNVLISRAKQRCEVYASITDEDIDLERARGKGVAAFKLFLHFARTGRLSLSKRTEREMDSVFEEQVAAALTERGYQVHPQVGIAGFFIDLAVAGDDVPGRYLLGIECDGAAYHDSRSARDRDRLRQAVLEAHGWNIHRIWSTDWFQRPNAELEKLIAAIERAKANTLELEGDTEKKRKAVNVEIITIDREDVTEIGLLPKDVIENATPLYKEASITPAILVELHETPIGILVEHIKEIVEVEGPLHQDELVTRLRSAWGLQRAGQRINSHVIVAILAAARNKHINIEGQFLLWPNGEIKLRDRSEVTSLSLRRLDMLPPMEIDQGLRQLVEASFGATPDEAINAISRALGFKSTSGQLREHIQARIGYLKKADILDERDGLLILNRDQTENC</sequence>
<gene>
    <name evidence="5" type="ORF">CEV31_3139</name>
</gene>
<dbReference type="PANTHER" id="PTHR10887:SF530">
    <property type="entry name" value="SUPERFAMILY I DNA HELICASES"/>
    <property type="match status" value="1"/>
</dbReference>
<protein>
    <submittedName>
        <fullName evidence="5">IstB-like ATP binding family protein</fullName>
    </submittedName>
</protein>
<organism evidence="5 6">
    <name type="scientific">Brucella thiophenivorans</name>
    <dbReference type="NCBI Taxonomy" id="571255"/>
    <lineage>
        <taxon>Bacteria</taxon>
        <taxon>Pseudomonadati</taxon>
        <taxon>Pseudomonadota</taxon>
        <taxon>Alphaproteobacteria</taxon>
        <taxon>Hyphomicrobiales</taxon>
        <taxon>Brucellaceae</taxon>
        <taxon>Brucella/Ochrobactrum group</taxon>
        <taxon>Brucella</taxon>
    </lineage>
</organism>
<evidence type="ECO:0000259" key="1">
    <source>
        <dbReference type="Pfam" id="PF11784"/>
    </source>
</evidence>
<evidence type="ECO:0000313" key="5">
    <source>
        <dbReference type="EMBL" id="OYR14934.1"/>
    </source>
</evidence>
<evidence type="ECO:0000313" key="6">
    <source>
        <dbReference type="Proteomes" id="UP000215590"/>
    </source>
</evidence>
<feature type="domain" description="DUF3320" evidence="1">
    <location>
        <begin position="1687"/>
        <end position="1733"/>
    </location>
</feature>
<dbReference type="Pfam" id="PF13195">
    <property type="entry name" value="DUF4011"/>
    <property type="match status" value="1"/>
</dbReference>
<dbReference type="InterPro" id="IPR027417">
    <property type="entry name" value="P-loop_NTPase"/>
</dbReference>
<comment type="caution">
    <text evidence="5">The sequence shown here is derived from an EMBL/GenBank/DDBJ whole genome shotgun (WGS) entry which is preliminary data.</text>
</comment>
<evidence type="ECO:0000259" key="2">
    <source>
        <dbReference type="Pfam" id="PF13086"/>
    </source>
</evidence>
<dbReference type="InterPro" id="IPR047187">
    <property type="entry name" value="SF1_C_Upf1"/>
</dbReference>
<feature type="domain" description="DNA2/NAM7 helicase-like C-terminal" evidence="3">
    <location>
        <begin position="1299"/>
        <end position="1479"/>
    </location>
</feature>
<feature type="domain" description="Restriction endonuclease type II-like" evidence="4">
    <location>
        <begin position="1527"/>
        <end position="1624"/>
    </location>
</feature>
<dbReference type="GO" id="GO:0004386">
    <property type="term" value="F:helicase activity"/>
    <property type="evidence" value="ECO:0007669"/>
    <property type="project" value="InterPro"/>
</dbReference>
<keyword evidence="6" id="KW-1185">Reference proteome</keyword>
<dbReference type="InterPro" id="IPR049468">
    <property type="entry name" value="Restrct_endonuc-II-like_dom"/>
</dbReference>
<dbReference type="InterPro" id="IPR045055">
    <property type="entry name" value="DNA2/NAM7-like"/>
</dbReference>
<reference evidence="5 6" key="1">
    <citation type="submission" date="2017-07" db="EMBL/GenBank/DDBJ databases">
        <title>Phylogenetic study on the rhizospheric bacterium Ochrobactrum sp. A44.</title>
        <authorList>
            <person name="Krzyzanowska D.M."/>
            <person name="Ossowicki A."/>
            <person name="Rajewska M."/>
            <person name="Maciag T."/>
            <person name="Kaczynski Z."/>
            <person name="Czerwicka M."/>
            <person name="Jafra S."/>
        </authorList>
    </citation>
    <scope>NUCLEOTIDE SEQUENCE [LARGE SCALE GENOMIC DNA]</scope>
    <source>
        <strain evidence="5 6">DSM 7216</strain>
    </source>
</reference>
<dbReference type="SUPFAM" id="SSF52980">
    <property type="entry name" value="Restriction endonuclease-like"/>
    <property type="match status" value="1"/>
</dbReference>
<dbReference type="Pfam" id="PF13087">
    <property type="entry name" value="AAA_12"/>
    <property type="match status" value="1"/>
</dbReference>
<dbReference type="Pfam" id="PF13086">
    <property type="entry name" value="AAA_11"/>
    <property type="match status" value="2"/>
</dbReference>
<dbReference type="RefSeq" id="WP_094508211.1">
    <property type="nucleotide sequence ID" value="NZ_JBHEEK010000003.1"/>
</dbReference>
<dbReference type="InterPro" id="IPR021754">
    <property type="entry name" value="DUF3320"/>
</dbReference>